<organism evidence="8 9">
    <name type="scientific">Apodospora peruviana</name>
    <dbReference type="NCBI Taxonomy" id="516989"/>
    <lineage>
        <taxon>Eukaryota</taxon>
        <taxon>Fungi</taxon>
        <taxon>Dikarya</taxon>
        <taxon>Ascomycota</taxon>
        <taxon>Pezizomycotina</taxon>
        <taxon>Sordariomycetes</taxon>
        <taxon>Sordariomycetidae</taxon>
        <taxon>Sordariales</taxon>
        <taxon>Lasiosphaeriaceae</taxon>
        <taxon>Apodospora</taxon>
    </lineage>
</organism>
<dbReference type="GO" id="GO:0006491">
    <property type="term" value="P:N-glycan processing"/>
    <property type="evidence" value="ECO:0007669"/>
    <property type="project" value="TreeGrafter"/>
</dbReference>
<dbReference type="AlphaFoldDB" id="A0AAE0HSV5"/>
<dbReference type="InterPro" id="IPR048395">
    <property type="entry name" value="Glyco_hydro_31_C"/>
</dbReference>
<dbReference type="GO" id="GO:0005634">
    <property type="term" value="C:nucleus"/>
    <property type="evidence" value="ECO:0007669"/>
    <property type="project" value="UniProtKB-UniRule"/>
</dbReference>
<reference evidence="8" key="1">
    <citation type="journal article" date="2023" name="Mol. Phylogenet. Evol.">
        <title>Genome-scale phylogeny and comparative genomics of the fungal order Sordariales.</title>
        <authorList>
            <person name="Hensen N."/>
            <person name="Bonometti L."/>
            <person name="Westerberg I."/>
            <person name="Brannstrom I.O."/>
            <person name="Guillou S."/>
            <person name="Cros-Aarteil S."/>
            <person name="Calhoun S."/>
            <person name="Haridas S."/>
            <person name="Kuo A."/>
            <person name="Mondo S."/>
            <person name="Pangilinan J."/>
            <person name="Riley R."/>
            <person name="LaButti K."/>
            <person name="Andreopoulos B."/>
            <person name="Lipzen A."/>
            <person name="Chen C."/>
            <person name="Yan M."/>
            <person name="Daum C."/>
            <person name="Ng V."/>
            <person name="Clum A."/>
            <person name="Steindorff A."/>
            <person name="Ohm R.A."/>
            <person name="Martin F."/>
            <person name="Silar P."/>
            <person name="Natvig D.O."/>
            <person name="Lalanne C."/>
            <person name="Gautier V."/>
            <person name="Ament-Velasquez S.L."/>
            <person name="Kruys A."/>
            <person name="Hutchinson M.I."/>
            <person name="Powell A.J."/>
            <person name="Barry K."/>
            <person name="Miller A.N."/>
            <person name="Grigoriev I.V."/>
            <person name="Debuchy R."/>
            <person name="Gladieux P."/>
            <person name="Hiltunen Thoren M."/>
            <person name="Johannesson H."/>
        </authorList>
    </citation>
    <scope>NUCLEOTIDE SEQUENCE</scope>
    <source>
        <strain evidence="8">CBS 118394</strain>
    </source>
</reference>
<dbReference type="Gene3D" id="3.20.20.80">
    <property type="entry name" value="Glycosidases"/>
    <property type="match status" value="1"/>
</dbReference>
<dbReference type="PANTHER" id="PTHR22762">
    <property type="entry name" value="ALPHA-GLUCOSIDASE"/>
    <property type="match status" value="1"/>
</dbReference>
<keyword evidence="4" id="KW-0238">DNA-binding</keyword>
<feature type="region of interest" description="Disordered" evidence="6">
    <location>
        <begin position="1"/>
        <end position="66"/>
    </location>
</feature>
<feature type="region of interest" description="Disordered" evidence="6">
    <location>
        <begin position="838"/>
        <end position="864"/>
    </location>
</feature>
<feature type="compositionally biased region" description="Basic and acidic residues" evidence="6">
    <location>
        <begin position="41"/>
        <end position="52"/>
    </location>
</feature>
<evidence type="ECO:0000256" key="3">
    <source>
        <dbReference type="ARBA" id="ARBA00012741"/>
    </source>
</evidence>
<dbReference type="InterPro" id="IPR036910">
    <property type="entry name" value="HMG_box_dom_sf"/>
</dbReference>
<evidence type="ECO:0000256" key="1">
    <source>
        <dbReference type="ARBA" id="ARBA00001657"/>
    </source>
</evidence>
<evidence type="ECO:0000313" key="9">
    <source>
        <dbReference type="Proteomes" id="UP001283341"/>
    </source>
</evidence>
<comment type="similarity">
    <text evidence="2 5">Belongs to the glycosyl hydrolase 31 family.</text>
</comment>
<proteinExistence type="inferred from homology"/>
<dbReference type="SUPFAM" id="SSF47095">
    <property type="entry name" value="HMG-box"/>
    <property type="match status" value="1"/>
</dbReference>
<dbReference type="PANTHER" id="PTHR22762:SF89">
    <property type="entry name" value="ALPHA-XYLOSIDASE"/>
    <property type="match status" value="1"/>
</dbReference>
<dbReference type="InterPro" id="IPR013780">
    <property type="entry name" value="Glyco_hydro_b"/>
</dbReference>
<dbReference type="Pfam" id="PF00505">
    <property type="entry name" value="HMG_box"/>
    <property type="match status" value="1"/>
</dbReference>
<dbReference type="InterPro" id="IPR017853">
    <property type="entry name" value="GH"/>
</dbReference>
<dbReference type="CDD" id="cd06595">
    <property type="entry name" value="GH31_u1"/>
    <property type="match status" value="1"/>
</dbReference>
<feature type="DNA-binding region" description="HMG box" evidence="4">
    <location>
        <begin position="952"/>
        <end position="1020"/>
    </location>
</feature>
<dbReference type="Pfam" id="PF21365">
    <property type="entry name" value="Glyco_hydro_31_3rd"/>
    <property type="match status" value="1"/>
</dbReference>
<dbReference type="GO" id="GO:0004558">
    <property type="term" value="F:alpha-1,4-glucosidase activity"/>
    <property type="evidence" value="ECO:0007669"/>
    <property type="project" value="UniProtKB-EC"/>
</dbReference>
<evidence type="ECO:0000256" key="2">
    <source>
        <dbReference type="ARBA" id="ARBA00007806"/>
    </source>
</evidence>
<dbReference type="PROSITE" id="PS50118">
    <property type="entry name" value="HMG_BOX_2"/>
    <property type="match status" value="1"/>
</dbReference>
<name>A0AAE0HSV5_9PEZI</name>
<dbReference type="InterPro" id="IPR000322">
    <property type="entry name" value="Glyco_hydro_31_TIM"/>
</dbReference>
<accession>A0AAE0HSV5</accession>
<feature type="region of interest" description="Disordered" evidence="6">
    <location>
        <begin position="924"/>
        <end position="957"/>
    </location>
</feature>
<feature type="compositionally biased region" description="Polar residues" evidence="6">
    <location>
        <begin position="19"/>
        <end position="31"/>
    </location>
</feature>
<evidence type="ECO:0000256" key="5">
    <source>
        <dbReference type="RuleBase" id="RU361185"/>
    </source>
</evidence>
<dbReference type="Gene3D" id="2.60.40.1180">
    <property type="entry name" value="Golgi alpha-mannosidase II"/>
    <property type="match status" value="1"/>
</dbReference>
<evidence type="ECO:0000256" key="6">
    <source>
        <dbReference type="SAM" id="MobiDB-lite"/>
    </source>
</evidence>
<dbReference type="GO" id="GO:0005975">
    <property type="term" value="P:carbohydrate metabolic process"/>
    <property type="evidence" value="ECO:0007669"/>
    <property type="project" value="InterPro"/>
</dbReference>
<evidence type="ECO:0000259" key="7">
    <source>
        <dbReference type="PROSITE" id="PS50118"/>
    </source>
</evidence>
<feature type="domain" description="HMG box" evidence="7">
    <location>
        <begin position="952"/>
        <end position="1020"/>
    </location>
</feature>
<reference evidence="8" key="2">
    <citation type="submission" date="2023-06" db="EMBL/GenBank/DDBJ databases">
        <authorList>
            <consortium name="Lawrence Berkeley National Laboratory"/>
            <person name="Haridas S."/>
            <person name="Hensen N."/>
            <person name="Bonometti L."/>
            <person name="Westerberg I."/>
            <person name="Brannstrom I.O."/>
            <person name="Guillou S."/>
            <person name="Cros-Aarteil S."/>
            <person name="Calhoun S."/>
            <person name="Kuo A."/>
            <person name="Mondo S."/>
            <person name="Pangilinan J."/>
            <person name="Riley R."/>
            <person name="Labutti K."/>
            <person name="Andreopoulos B."/>
            <person name="Lipzen A."/>
            <person name="Chen C."/>
            <person name="Yanf M."/>
            <person name="Daum C."/>
            <person name="Ng V."/>
            <person name="Clum A."/>
            <person name="Steindorff A."/>
            <person name="Ohm R."/>
            <person name="Martin F."/>
            <person name="Silar P."/>
            <person name="Natvig D."/>
            <person name="Lalanne C."/>
            <person name="Gautier V."/>
            <person name="Ament-Velasquez S.L."/>
            <person name="Kruys A."/>
            <person name="Hutchinson M.I."/>
            <person name="Powell A.J."/>
            <person name="Barry K."/>
            <person name="Miller A.N."/>
            <person name="Grigoriev I.V."/>
            <person name="Debuchy R."/>
            <person name="Gladieux P."/>
            <person name="Thoren M.H."/>
            <person name="Johannesson H."/>
        </authorList>
    </citation>
    <scope>NUCLEOTIDE SEQUENCE</scope>
    <source>
        <strain evidence="8">CBS 118394</strain>
    </source>
</reference>
<dbReference type="Gene3D" id="1.10.30.10">
    <property type="entry name" value="High mobility group box domain"/>
    <property type="match status" value="1"/>
</dbReference>
<keyword evidence="4" id="KW-0539">Nucleus</keyword>
<dbReference type="Proteomes" id="UP001283341">
    <property type="component" value="Unassembled WGS sequence"/>
</dbReference>
<keyword evidence="5" id="KW-0326">Glycosidase</keyword>
<dbReference type="SUPFAM" id="SSF51445">
    <property type="entry name" value="(Trans)glycosidases"/>
    <property type="match status" value="1"/>
</dbReference>
<comment type="catalytic activity">
    <reaction evidence="1">
        <text>Hydrolysis of terminal, non-reducing (1-&gt;4)-linked alpha-D-glucose residues with release of alpha-D-glucose.</text>
        <dbReference type="EC" id="3.2.1.20"/>
    </reaction>
</comment>
<dbReference type="GO" id="GO:0003677">
    <property type="term" value="F:DNA binding"/>
    <property type="evidence" value="ECO:0007669"/>
    <property type="project" value="UniProtKB-UniRule"/>
</dbReference>
<keyword evidence="9" id="KW-1185">Reference proteome</keyword>
<comment type="caution">
    <text evidence="8">The sequence shown here is derived from an EMBL/GenBank/DDBJ whole genome shotgun (WGS) entry which is preliminary data.</text>
</comment>
<dbReference type="EMBL" id="JAUEDM010000009">
    <property type="protein sequence ID" value="KAK3312270.1"/>
    <property type="molecule type" value="Genomic_DNA"/>
</dbReference>
<evidence type="ECO:0000313" key="8">
    <source>
        <dbReference type="EMBL" id="KAK3312270.1"/>
    </source>
</evidence>
<sequence length="1031" mass="115442">MQSSGRGAARDSRGIADHSTASDPASSNSHRAGQAPVPSSEEPHPVPDRYKFPSDPSTNPKSVVTGGDGSKYRFSILGDKLLRYEWSEDGAFEDRASTFAIFRNFDAPDFKVVDTANSLEISNDFFHLLYDKKEFSSPGLSVKVGDDVWHYDGKSYGDLGGTARTLDGADGRIPLDPGVISRKSFAVLDDSSSMLFGSDGWIATRSPGRKDGYLFAHSGDHKAAIKDFYRISGHQPLLPLWALGNWWSRYHAYSADEYIELMDRFKKEQIPISAAVIDMDWHKVDIPAKYGSGWTGYSWNRDLFPDPEGFLKKLHKRGLKVTVNDHPADGIRAFEDQYKAVATALNRDPSTEDPIEFDCTDRKFMDAYFDVLKKGLEEQGIDFWWVDWQQGNKSKIPGVDPLWVLNHYHYLTSQRSLNTLEQPLTFSRYAGAGSHRYPIGFSGDTVISWASLQFQAEFTATASNIGYGWWSHDIGGHLHGTRSNEMAARWVQLGCFSPILRLHSEKSKWNSKEPWNFQPLAKLSMTCWLRFRNALQPYLYTMNVRASYEDEPLIQPMYWNHTEEAAYTVPNQYYFGTELIVAPITTPNSATTLMGDVRAWLPSGRYIDPVKRIVYDGGRHIRMHRSLDTIPLLMREGSIMVLAHDDISETTNGGNPRCSHIGVKLVVGADAHFDLIEHPHAQELGTRPPLSSFTHLPIDWNQKEGILTIGPEENGSAGVGRNYSLELPGVDRSNLLARLPEGYRLAADQSVDLGLIHGYKKLRLGPGLELGVLDIPSILEKMLFRCEMDYQMKDTLMQLVANSTEPVEQRVAELYELDIVPDLRDAIMEIWTADARSKGSAQGHEPVPDWSIREDSGNGGSSDERELAVVQAKYQKALAVAEAKYMSDLAVAQAKYQGALMMARAKDVDDSSEVDDAVIVSMDDADAGQGHIDDGESKVEKRRRGKKDPNRPKRGLLPYHIFSNENRENVFLETPGVTLSQVHLILGERWKGMSDKEKAPYKAKAAADKKRYEDEMGAYTADSDADWVVSS</sequence>
<dbReference type="InterPro" id="IPR009071">
    <property type="entry name" value="HMG_box_dom"/>
</dbReference>
<keyword evidence="5 8" id="KW-0378">Hydrolase</keyword>
<gene>
    <name evidence="8" type="ORF">B0H66DRAFT_396347</name>
</gene>
<protein>
    <recommendedName>
        <fullName evidence="3">alpha-glucosidase</fullName>
        <ecNumber evidence="3">3.2.1.20</ecNumber>
    </recommendedName>
</protein>
<evidence type="ECO:0000256" key="4">
    <source>
        <dbReference type="PROSITE-ProRule" id="PRU00267"/>
    </source>
</evidence>
<dbReference type="Pfam" id="PF01055">
    <property type="entry name" value="Glyco_hydro_31_2nd"/>
    <property type="match status" value="1"/>
</dbReference>
<dbReference type="SMART" id="SM00398">
    <property type="entry name" value="HMG"/>
    <property type="match status" value="1"/>
</dbReference>
<dbReference type="EC" id="3.2.1.20" evidence="3"/>
<feature type="compositionally biased region" description="Basic and acidic residues" evidence="6">
    <location>
        <begin position="851"/>
        <end position="864"/>
    </location>
</feature>
<dbReference type="SUPFAM" id="SSF51011">
    <property type="entry name" value="Glycosyl hydrolase domain"/>
    <property type="match status" value="1"/>
</dbReference>